<dbReference type="GO" id="GO:0008270">
    <property type="term" value="F:zinc ion binding"/>
    <property type="evidence" value="ECO:0007669"/>
    <property type="project" value="UniProtKB-UniRule"/>
</dbReference>
<evidence type="ECO:0000256" key="1">
    <source>
        <dbReference type="ARBA" id="ARBA00022490"/>
    </source>
</evidence>
<dbReference type="OrthoDB" id="272271at2759"/>
<evidence type="ECO:0000256" key="6">
    <source>
        <dbReference type="ARBA" id="ARBA00023242"/>
    </source>
</evidence>
<feature type="binding site" evidence="7">
    <location>
        <position position="23"/>
    </location>
    <ligand>
        <name>Zn(2+)</name>
        <dbReference type="ChEBI" id="CHEBI:29105"/>
        <note>catalytic</note>
    </ligand>
</feature>
<dbReference type="InterPro" id="IPR001365">
    <property type="entry name" value="A_deaminase_dom"/>
</dbReference>
<keyword evidence="10" id="KW-1185">Reference proteome</keyword>
<sequence length="350" mass="38906">MPASDFKPADEAFLRSLPKCEHHLHIEGALSPEVLFRLATRNSIPLPSPSSDPAYTSPTTLAQRYKSFTSLDDFLAYYYRGMAVLLHPADYEDLTYAYLARAHSEGVRHAEVFFDPQAHLERGVDFDTVLSGMRAGCAKAEAEFGTSTLIIPCFLRHLPADDAWTVLQSEAFRAAAERREFVGIGLDSSEAGFPIAPFEKVWRATKGMGLRLTAHAGEEGGAENIAEALRVGCERIDHGVRIVEDAELVERVAREKIMLSVCPLSNVALRVKKSVAEVPIREFLDRGVRFSINSDDPEYLGGYILDSYVAVQEAFGLSRDEWKTICRYAIEGSWCGQDRKDVLLGMLKEI</sequence>
<dbReference type="InterPro" id="IPR028892">
    <property type="entry name" value="ADE"/>
</dbReference>
<keyword evidence="4 7" id="KW-0862">Zinc</keyword>
<dbReference type="InterPro" id="IPR032466">
    <property type="entry name" value="Metal_Hydrolase"/>
</dbReference>
<feature type="binding site" evidence="7">
    <location>
        <position position="295"/>
    </location>
    <ligand>
        <name>Zn(2+)</name>
        <dbReference type="ChEBI" id="CHEBI:29105"/>
        <note>catalytic</note>
    </ligand>
</feature>
<protein>
    <recommendedName>
        <fullName evidence="7">Adenine deaminase</fullName>
        <shortName evidence="7">ADE</shortName>
        <ecNumber evidence="7">3.5.4.2</ecNumber>
    </recommendedName>
    <alternativeName>
        <fullName evidence="7">Adenine aminohydrolase</fullName>
        <shortName evidence="7">AAH</shortName>
    </alternativeName>
</protein>
<dbReference type="Gene3D" id="3.20.20.140">
    <property type="entry name" value="Metal-dependent hydrolases"/>
    <property type="match status" value="1"/>
</dbReference>
<feature type="binding site" evidence="7">
    <location>
        <position position="25"/>
    </location>
    <ligand>
        <name>Zn(2+)</name>
        <dbReference type="ChEBI" id="CHEBI:29105"/>
        <note>catalytic</note>
    </ligand>
</feature>
<evidence type="ECO:0000256" key="7">
    <source>
        <dbReference type="HAMAP-Rule" id="MF_03145"/>
    </source>
</evidence>
<dbReference type="GO" id="GO:0009168">
    <property type="term" value="P:purine ribonucleoside monophosphate biosynthetic process"/>
    <property type="evidence" value="ECO:0007669"/>
    <property type="project" value="InterPro"/>
</dbReference>
<comment type="cofactor">
    <cofactor evidence="7">
        <name>Zn(2+)</name>
        <dbReference type="ChEBI" id="CHEBI:29105"/>
    </cofactor>
    <text evidence="7">Binds 1 zinc ion per subunit.</text>
</comment>
<reference evidence="9" key="1">
    <citation type="journal article" date="2020" name="Stud. Mycol.">
        <title>101 Dothideomycetes genomes: a test case for predicting lifestyles and emergence of pathogens.</title>
        <authorList>
            <person name="Haridas S."/>
            <person name="Albert R."/>
            <person name="Binder M."/>
            <person name="Bloem J."/>
            <person name="Labutti K."/>
            <person name="Salamov A."/>
            <person name="Andreopoulos B."/>
            <person name="Baker S."/>
            <person name="Barry K."/>
            <person name="Bills G."/>
            <person name="Bluhm B."/>
            <person name="Cannon C."/>
            <person name="Castanera R."/>
            <person name="Culley D."/>
            <person name="Daum C."/>
            <person name="Ezra D."/>
            <person name="Gonzalez J."/>
            <person name="Henrissat B."/>
            <person name="Kuo A."/>
            <person name="Liang C."/>
            <person name="Lipzen A."/>
            <person name="Lutzoni F."/>
            <person name="Magnuson J."/>
            <person name="Mondo S."/>
            <person name="Nolan M."/>
            <person name="Ohm R."/>
            <person name="Pangilinan J."/>
            <person name="Park H.-J."/>
            <person name="Ramirez L."/>
            <person name="Alfaro M."/>
            <person name="Sun H."/>
            <person name="Tritt A."/>
            <person name="Yoshinaga Y."/>
            <person name="Zwiers L.-H."/>
            <person name="Turgeon B."/>
            <person name="Goodwin S."/>
            <person name="Spatafora J."/>
            <person name="Crous P."/>
            <person name="Grigoriev I."/>
        </authorList>
    </citation>
    <scope>NUCLEOTIDE SEQUENCE</scope>
    <source>
        <strain evidence="9">CBS 260.36</strain>
    </source>
</reference>
<evidence type="ECO:0000313" key="9">
    <source>
        <dbReference type="EMBL" id="KAF2148572.1"/>
    </source>
</evidence>
<comment type="caution">
    <text evidence="9">The sequence shown here is derived from an EMBL/GenBank/DDBJ whole genome shotgun (WGS) entry which is preliminary data.</text>
</comment>
<accession>A0A9P4MD59</accession>
<dbReference type="InterPro" id="IPR006650">
    <property type="entry name" value="A/AMP_deam_AS"/>
</dbReference>
<comment type="function">
    <text evidence="7">Catalyzes the hydrolytic deamination of adenine to hypoxanthine. Plays an important role in the purine salvage pathway and in nitrogen catabolism.</text>
</comment>
<dbReference type="GO" id="GO:0005634">
    <property type="term" value="C:nucleus"/>
    <property type="evidence" value="ECO:0007669"/>
    <property type="project" value="UniProtKB-SubCell"/>
</dbReference>
<evidence type="ECO:0000256" key="5">
    <source>
        <dbReference type="ARBA" id="ARBA00023080"/>
    </source>
</evidence>
<evidence type="ECO:0000259" key="8">
    <source>
        <dbReference type="Pfam" id="PF00962"/>
    </source>
</evidence>
<gene>
    <name evidence="7" type="primary">AAH1</name>
    <name evidence="9" type="ORF">K461DRAFT_324881</name>
</gene>
<keyword evidence="2 7" id="KW-0479">Metal-binding</keyword>
<feature type="active site" description="Proton donor" evidence="7">
    <location>
        <position position="218"/>
    </location>
</feature>
<dbReference type="InterPro" id="IPR006330">
    <property type="entry name" value="Ado/ade_deaminase"/>
</dbReference>
<comment type="catalytic activity">
    <reaction evidence="7">
        <text>adenine + H2O + H(+) = hypoxanthine + NH4(+)</text>
        <dbReference type="Rhea" id="RHEA:23688"/>
        <dbReference type="ChEBI" id="CHEBI:15377"/>
        <dbReference type="ChEBI" id="CHEBI:15378"/>
        <dbReference type="ChEBI" id="CHEBI:16708"/>
        <dbReference type="ChEBI" id="CHEBI:17368"/>
        <dbReference type="ChEBI" id="CHEBI:28938"/>
        <dbReference type="EC" id="3.5.4.2"/>
    </reaction>
</comment>
<dbReference type="AlphaFoldDB" id="A0A9P4MD59"/>
<proteinExistence type="inferred from homology"/>
<comment type="subcellular location">
    <subcellularLocation>
        <location evidence="7">Cytoplasm</location>
    </subcellularLocation>
    <subcellularLocation>
        <location evidence="7">Nucleus</location>
    </subcellularLocation>
</comment>
<dbReference type="PANTHER" id="PTHR43114:SF6">
    <property type="entry name" value="ADENINE DEAMINASE"/>
    <property type="match status" value="1"/>
</dbReference>
<dbReference type="SUPFAM" id="SSF51556">
    <property type="entry name" value="Metallo-dependent hydrolases"/>
    <property type="match status" value="1"/>
</dbReference>
<feature type="domain" description="Adenosine deaminase" evidence="8">
    <location>
        <begin position="18"/>
        <end position="347"/>
    </location>
</feature>
<evidence type="ECO:0000256" key="3">
    <source>
        <dbReference type="ARBA" id="ARBA00022801"/>
    </source>
</evidence>
<feature type="binding site" evidence="7">
    <location>
        <position position="215"/>
    </location>
    <ligand>
        <name>Zn(2+)</name>
        <dbReference type="ChEBI" id="CHEBI:29105"/>
        <note>catalytic</note>
    </ligand>
</feature>
<dbReference type="GO" id="GO:0043103">
    <property type="term" value="P:hypoxanthine salvage"/>
    <property type="evidence" value="ECO:0007669"/>
    <property type="project" value="UniProtKB-UniRule"/>
</dbReference>
<organism evidence="9 10">
    <name type="scientific">Myriangium duriaei CBS 260.36</name>
    <dbReference type="NCBI Taxonomy" id="1168546"/>
    <lineage>
        <taxon>Eukaryota</taxon>
        <taxon>Fungi</taxon>
        <taxon>Dikarya</taxon>
        <taxon>Ascomycota</taxon>
        <taxon>Pezizomycotina</taxon>
        <taxon>Dothideomycetes</taxon>
        <taxon>Dothideomycetidae</taxon>
        <taxon>Myriangiales</taxon>
        <taxon>Myriangiaceae</taxon>
        <taxon>Myriangium</taxon>
    </lineage>
</organism>
<feature type="site" description="Important for catalytic activity" evidence="7">
    <location>
        <position position="238"/>
    </location>
</feature>
<comment type="similarity">
    <text evidence="7">Belongs to the metallo-dependent hydrolases superfamily. Adenosine and AMP deaminases family. Adenine deaminase type 2 subfamily.</text>
</comment>
<keyword evidence="1 7" id="KW-0963">Cytoplasm</keyword>
<dbReference type="PANTHER" id="PTHR43114">
    <property type="entry name" value="ADENINE DEAMINASE"/>
    <property type="match status" value="1"/>
</dbReference>
<dbReference type="CDD" id="cd01320">
    <property type="entry name" value="ADA"/>
    <property type="match status" value="1"/>
</dbReference>
<keyword evidence="6 7" id="KW-0539">Nucleus</keyword>
<dbReference type="EMBL" id="ML996093">
    <property type="protein sequence ID" value="KAF2148572.1"/>
    <property type="molecule type" value="Genomic_DNA"/>
</dbReference>
<evidence type="ECO:0000256" key="4">
    <source>
        <dbReference type="ARBA" id="ARBA00022833"/>
    </source>
</evidence>
<dbReference type="Proteomes" id="UP000799439">
    <property type="component" value="Unassembled WGS sequence"/>
</dbReference>
<dbReference type="PROSITE" id="PS00485">
    <property type="entry name" value="A_DEAMINASE"/>
    <property type="match status" value="1"/>
</dbReference>
<dbReference type="NCBIfam" id="TIGR01430">
    <property type="entry name" value="aden_deam"/>
    <property type="match status" value="1"/>
</dbReference>
<dbReference type="GO" id="GO:0009117">
    <property type="term" value="P:nucleotide metabolic process"/>
    <property type="evidence" value="ECO:0007669"/>
    <property type="project" value="UniProtKB-KW"/>
</dbReference>
<name>A0A9P4MD59_9PEZI</name>
<evidence type="ECO:0000313" key="10">
    <source>
        <dbReference type="Proteomes" id="UP000799439"/>
    </source>
</evidence>
<dbReference type="GO" id="GO:0006146">
    <property type="term" value="P:adenine catabolic process"/>
    <property type="evidence" value="ECO:0007669"/>
    <property type="project" value="UniProtKB-UniRule"/>
</dbReference>
<dbReference type="HAMAP" id="MF_01962">
    <property type="entry name" value="Adenine_deaminase"/>
    <property type="match status" value="1"/>
</dbReference>
<dbReference type="GO" id="GO:0000034">
    <property type="term" value="F:adenine deaminase activity"/>
    <property type="evidence" value="ECO:0007669"/>
    <property type="project" value="UniProtKB-UniRule"/>
</dbReference>
<dbReference type="GO" id="GO:0005829">
    <property type="term" value="C:cytosol"/>
    <property type="evidence" value="ECO:0007669"/>
    <property type="project" value="TreeGrafter"/>
</dbReference>
<dbReference type="EC" id="3.5.4.2" evidence="7"/>
<keyword evidence="3 7" id="KW-0378">Hydrolase</keyword>
<evidence type="ECO:0000256" key="2">
    <source>
        <dbReference type="ARBA" id="ARBA00022723"/>
    </source>
</evidence>
<dbReference type="Pfam" id="PF00962">
    <property type="entry name" value="A_deaminase"/>
    <property type="match status" value="1"/>
</dbReference>
<keyword evidence="5 7" id="KW-0546">Nucleotide metabolism</keyword>
<feature type="binding site" evidence="7">
    <location>
        <position position="296"/>
    </location>
    <ligand>
        <name>substrate</name>
    </ligand>
</feature>